<dbReference type="Proteomes" id="UP001235664">
    <property type="component" value="Unassembled WGS sequence"/>
</dbReference>
<evidence type="ECO:0000313" key="2">
    <source>
        <dbReference type="EMBL" id="MDP4538267.1"/>
    </source>
</evidence>
<dbReference type="SUPFAM" id="SSF51391">
    <property type="entry name" value="Thiamin phosphate synthase"/>
    <property type="match status" value="1"/>
</dbReference>
<sequence>MAARYSVAVAPDQTQTPPSLPLLWLLSDARNDAALERSLAALPAGSGFVFRHYHLGEEERRARFAALAAVARDHGHRVVLSDDAVRAQAWDADGIYGPPERIASAQGLALLIATAHDRTQIAAAVRSGAHAVVLSPVFATRSHPDGTALGPAKFHALARSSPIPVIALGGMDAERARELDWTRWAAIDGLTTAVDTPGNA</sequence>
<protein>
    <submittedName>
        <fullName evidence="2">Thiamine phosphate synthase</fullName>
    </submittedName>
</protein>
<comment type="caution">
    <text evidence="2">The sequence shown here is derived from an EMBL/GenBank/DDBJ whole genome shotgun (WGS) entry which is preliminary data.</text>
</comment>
<name>A0ABT9H4P7_9SPHN</name>
<reference evidence="2 3" key="1">
    <citation type="submission" date="2023-08" db="EMBL/GenBank/DDBJ databases">
        <title>genomic of DY56.</title>
        <authorList>
            <person name="Wang Y."/>
        </authorList>
    </citation>
    <scope>NUCLEOTIDE SEQUENCE [LARGE SCALE GENOMIC DNA]</scope>
    <source>
        <strain evidence="2 3">DY56-A-20</strain>
    </source>
</reference>
<evidence type="ECO:0000313" key="3">
    <source>
        <dbReference type="Proteomes" id="UP001235664"/>
    </source>
</evidence>
<gene>
    <name evidence="2" type="ORF">Q9K01_01320</name>
</gene>
<dbReference type="Gene3D" id="3.20.20.70">
    <property type="entry name" value="Aldolase class I"/>
    <property type="match status" value="1"/>
</dbReference>
<dbReference type="InterPro" id="IPR013785">
    <property type="entry name" value="Aldolase_TIM"/>
</dbReference>
<organism evidence="2 3">
    <name type="scientific">Qipengyuania benthica</name>
    <dbReference type="NCBI Taxonomy" id="3067651"/>
    <lineage>
        <taxon>Bacteria</taxon>
        <taxon>Pseudomonadati</taxon>
        <taxon>Pseudomonadota</taxon>
        <taxon>Alphaproteobacteria</taxon>
        <taxon>Sphingomonadales</taxon>
        <taxon>Erythrobacteraceae</taxon>
        <taxon>Qipengyuania</taxon>
    </lineage>
</organism>
<dbReference type="InterPro" id="IPR036206">
    <property type="entry name" value="ThiamineP_synth_sf"/>
</dbReference>
<evidence type="ECO:0000259" key="1">
    <source>
        <dbReference type="Pfam" id="PF02581"/>
    </source>
</evidence>
<proteinExistence type="predicted"/>
<dbReference type="CDD" id="cd00564">
    <property type="entry name" value="TMP_TenI"/>
    <property type="match status" value="1"/>
</dbReference>
<keyword evidence="3" id="KW-1185">Reference proteome</keyword>
<dbReference type="Pfam" id="PF02581">
    <property type="entry name" value="TMP-TENI"/>
    <property type="match status" value="1"/>
</dbReference>
<accession>A0ABT9H4P7</accession>
<dbReference type="InterPro" id="IPR022998">
    <property type="entry name" value="ThiamineP_synth_TenI"/>
</dbReference>
<dbReference type="EMBL" id="JAVAIL010000001">
    <property type="protein sequence ID" value="MDP4538267.1"/>
    <property type="molecule type" value="Genomic_DNA"/>
</dbReference>
<feature type="domain" description="Thiamine phosphate synthase/TenI" evidence="1">
    <location>
        <begin position="31"/>
        <end position="179"/>
    </location>
</feature>